<keyword evidence="9" id="KW-1185">Reference proteome</keyword>
<name>A0A2P7QUM1_9SPHN</name>
<feature type="transmembrane region" description="Helical" evidence="6">
    <location>
        <begin position="36"/>
        <end position="57"/>
    </location>
</feature>
<feature type="transmembrane region" description="Helical" evidence="6">
    <location>
        <begin position="179"/>
        <end position="201"/>
    </location>
</feature>
<dbReference type="PANTHER" id="PTHR32322:SF2">
    <property type="entry name" value="EAMA DOMAIN-CONTAINING PROTEIN"/>
    <property type="match status" value="1"/>
</dbReference>
<organism evidence="8 9">
    <name type="scientific">Allosphingosinicella deserti</name>
    <dbReference type="NCBI Taxonomy" id="2116704"/>
    <lineage>
        <taxon>Bacteria</taxon>
        <taxon>Pseudomonadati</taxon>
        <taxon>Pseudomonadota</taxon>
        <taxon>Alphaproteobacteria</taxon>
        <taxon>Sphingomonadales</taxon>
        <taxon>Sphingomonadaceae</taxon>
        <taxon>Allosphingosinicella</taxon>
    </lineage>
</organism>
<dbReference type="AlphaFoldDB" id="A0A2P7QUM1"/>
<evidence type="ECO:0000313" key="9">
    <source>
        <dbReference type="Proteomes" id="UP000241167"/>
    </source>
</evidence>
<evidence type="ECO:0000256" key="2">
    <source>
        <dbReference type="ARBA" id="ARBA00007362"/>
    </source>
</evidence>
<feature type="domain" description="EamA" evidence="7">
    <location>
        <begin position="7"/>
        <end position="130"/>
    </location>
</feature>
<sequence length="288" mass="30072">MTRQQQGLAFGLIGILIFSGSLPATRAAVDGFNPVFLTAARALLATLAACLLLLIGARQRPDRKEIRSLIVVALCVVLAYPLLSAIALTHMPSARAILFTGLLPIATAAAAILCGGERPRLPFWLFAIAGAGVVGSFALLNGAAARADHVGDWLMLVAILLCGLGYAEGAKLARTLGGIQVICWALLLSSPAMLFVALWLWPATLSGIEPSAWIGLGYVSLFSMLIGFVFWYRGLALGGTTKVGQLQLLQPLVGFGLSALLLGEAVGWPTLLAALAVLPCVAGARRYA</sequence>
<evidence type="ECO:0000256" key="1">
    <source>
        <dbReference type="ARBA" id="ARBA00004141"/>
    </source>
</evidence>
<feature type="transmembrane region" description="Helical" evidence="6">
    <location>
        <begin position="123"/>
        <end position="144"/>
    </location>
</feature>
<gene>
    <name evidence="8" type="ORF">C7I55_05030</name>
</gene>
<feature type="transmembrane region" description="Helical" evidence="6">
    <location>
        <begin position="69"/>
        <end position="90"/>
    </location>
</feature>
<dbReference type="InterPro" id="IPR000620">
    <property type="entry name" value="EamA_dom"/>
</dbReference>
<keyword evidence="3 6" id="KW-0812">Transmembrane</keyword>
<dbReference type="RefSeq" id="WP_106511831.1">
    <property type="nucleotide sequence ID" value="NZ_PXYI01000002.1"/>
</dbReference>
<evidence type="ECO:0000256" key="5">
    <source>
        <dbReference type="ARBA" id="ARBA00023136"/>
    </source>
</evidence>
<evidence type="ECO:0000256" key="6">
    <source>
        <dbReference type="SAM" id="Phobius"/>
    </source>
</evidence>
<dbReference type="EMBL" id="PXYI01000002">
    <property type="protein sequence ID" value="PSJ41667.1"/>
    <property type="molecule type" value="Genomic_DNA"/>
</dbReference>
<feature type="transmembrane region" description="Helical" evidence="6">
    <location>
        <begin position="213"/>
        <end position="232"/>
    </location>
</feature>
<dbReference type="Proteomes" id="UP000241167">
    <property type="component" value="Unassembled WGS sequence"/>
</dbReference>
<evidence type="ECO:0000313" key="8">
    <source>
        <dbReference type="EMBL" id="PSJ41667.1"/>
    </source>
</evidence>
<dbReference type="OrthoDB" id="9784288at2"/>
<dbReference type="GO" id="GO:0016020">
    <property type="term" value="C:membrane"/>
    <property type="evidence" value="ECO:0007669"/>
    <property type="project" value="UniProtKB-SubCell"/>
</dbReference>
<reference evidence="8 9" key="1">
    <citation type="submission" date="2018-03" db="EMBL/GenBank/DDBJ databases">
        <title>The draft genome of Sphingosinicella sp. GL-C-18.</title>
        <authorList>
            <person name="Liu L."/>
            <person name="Li L."/>
            <person name="Liang L."/>
            <person name="Zhang X."/>
            <person name="Wang T."/>
        </authorList>
    </citation>
    <scope>NUCLEOTIDE SEQUENCE [LARGE SCALE GENOMIC DNA]</scope>
    <source>
        <strain evidence="8 9">GL-C-18</strain>
    </source>
</reference>
<evidence type="ECO:0000256" key="3">
    <source>
        <dbReference type="ARBA" id="ARBA00022692"/>
    </source>
</evidence>
<feature type="transmembrane region" description="Helical" evidence="6">
    <location>
        <begin position="150"/>
        <end position="167"/>
    </location>
</feature>
<keyword evidence="4 6" id="KW-1133">Transmembrane helix</keyword>
<dbReference type="SUPFAM" id="SSF103481">
    <property type="entry name" value="Multidrug resistance efflux transporter EmrE"/>
    <property type="match status" value="2"/>
</dbReference>
<dbReference type="InterPro" id="IPR037185">
    <property type="entry name" value="EmrE-like"/>
</dbReference>
<dbReference type="PANTHER" id="PTHR32322">
    <property type="entry name" value="INNER MEMBRANE TRANSPORTER"/>
    <property type="match status" value="1"/>
</dbReference>
<comment type="subcellular location">
    <subcellularLocation>
        <location evidence="1">Membrane</location>
        <topology evidence="1">Multi-pass membrane protein</topology>
    </subcellularLocation>
</comment>
<evidence type="ECO:0000256" key="4">
    <source>
        <dbReference type="ARBA" id="ARBA00022989"/>
    </source>
</evidence>
<protein>
    <submittedName>
        <fullName evidence="8">EamA family transporter</fullName>
    </submittedName>
</protein>
<comment type="similarity">
    <text evidence="2">Belongs to the EamA transporter family.</text>
</comment>
<accession>A0A2P7QUM1</accession>
<keyword evidence="5 6" id="KW-0472">Membrane</keyword>
<evidence type="ECO:0000259" key="7">
    <source>
        <dbReference type="Pfam" id="PF00892"/>
    </source>
</evidence>
<dbReference type="Pfam" id="PF00892">
    <property type="entry name" value="EamA"/>
    <property type="match status" value="2"/>
</dbReference>
<proteinExistence type="inferred from homology"/>
<comment type="caution">
    <text evidence="8">The sequence shown here is derived from an EMBL/GenBank/DDBJ whole genome shotgun (WGS) entry which is preliminary data.</text>
</comment>
<feature type="domain" description="EamA" evidence="7">
    <location>
        <begin position="151"/>
        <end position="278"/>
    </location>
</feature>
<dbReference type="InterPro" id="IPR050638">
    <property type="entry name" value="AA-Vitamin_Transporters"/>
</dbReference>
<feature type="transmembrane region" description="Helical" evidence="6">
    <location>
        <begin position="96"/>
        <end position="116"/>
    </location>
</feature>